<name>A0A812M4N9_9DINO</name>
<reference evidence="1" key="1">
    <citation type="submission" date="2021-02" db="EMBL/GenBank/DDBJ databases">
        <authorList>
            <person name="Dougan E. K."/>
            <person name="Rhodes N."/>
            <person name="Thang M."/>
            <person name="Chan C."/>
        </authorList>
    </citation>
    <scope>NUCLEOTIDE SEQUENCE</scope>
</reference>
<comment type="caution">
    <text evidence="1">The sequence shown here is derived from an EMBL/GenBank/DDBJ whole genome shotgun (WGS) entry which is preliminary data.</text>
</comment>
<proteinExistence type="predicted"/>
<gene>
    <name evidence="1" type="ORF">SNAT2548_LOCUS12967</name>
</gene>
<dbReference type="EMBL" id="CAJNDS010001321">
    <property type="protein sequence ID" value="CAE7255204.1"/>
    <property type="molecule type" value="Genomic_DNA"/>
</dbReference>
<evidence type="ECO:0000313" key="1">
    <source>
        <dbReference type="EMBL" id="CAE7255204.1"/>
    </source>
</evidence>
<sequence>MRSKSYKSGRFDVKYHEKKPGHRSNYMDLTHTSGFLLACYFILRGRPQSFFAIFAVKCASFSQMNRGTSKRSACSSVGMPQHASVKQANQLLERSVLLIFLVTSLRGTWFLEQPRGSCLEFYPTFRKLFMALYITRHRPAVFRVSWWMGHFASATPKRHYGYANSAKIRSLDRGVLHRNSLFTREYPVQFACHLARHCEILKSTGEGYPQAEVVPAATETFRSMMYNCEPELWEFTSFEPLFVYLRGAKRLKIPEEWRELIPRSFPS</sequence>
<accession>A0A812M4N9</accession>
<dbReference type="AlphaFoldDB" id="A0A812M4N9"/>
<keyword evidence="2" id="KW-1185">Reference proteome</keyword>
<dbReference type="Proteomes" id="UP000604046">
    <property type="component" value="Unassembled WGS sequence"/>
</dbReference>
<dbReference type="OrthoDB" id="410769at2759"/>
<protein>
    <submittedName>
        <fullName evidence="1">Uncharacterized protein</fullName>
    </submittedName>
</protein>
<organism evidence="1 2">
    <name type="scientific">Symbiodinium natans</name>
    <dbReference type="NCBI Taxonomy" id="878477"/>
    <lineage>
        <taxon>Eukaryota</taxon>
        <taxon>Sar</taxon>
        <taxon>Alveolata</taxon>
        <taxon>Dinophyceae</taxon>
        <taxon>Suessiales</taxon>
        <taxon>Symbiodiniaceae</taxon>
        <taxon>Symbiodinium</taxon>
    </lineage>
</organism>
<evidence type="ECO:0000313" key="2">
    <source>
        <dbReference type="Proteomes" id="UP000604046"/>
    </source>
</evidence>